<dbReference type="Proteomes" id="UP000243904">
    <property type="component" value="Chromosome I"/>
</dbReference>
<dbReference type="InterPro" id="IPR036412">
    <property type="entry name" value="HAD-like_sf"/>
</dbReference>
<dbReference type="InterPro" id="IPR023214">
    <property type="entry name" value="HAD_sf"/>
</dbReference>
<dbReference type="InterPro" id="IPR006439">
    <property type="entry name" value="HAD-SF_hydro_IA"/>
</dbReference>
<dbReference type="AlphaFoldDB" id="A0A1H1NLJ2"/>
<evidence type="ECO:0000256" key="2">
    <source>
        <dbReference type="ARBA" id="ARBA00004818"/>
    </source>
</evidence>
<dbReference type="PRINTS" id="PR00413">
    <property type="entry name" value="HADHALOGNASE"/>
</dbReference>
<name>A0A1H1NLJ2_9BRAD</name>
<dbReference type="PANTHER" id="PTHR43434">
    <property type="entry name" value="PHOSPHOGLYCOLATE PHOSPHATASE"/>
    <property type="match status" value="1"/>
</dbReference>
<dbReference type="RefSeq" id="WP_146686290.1">
    <property type="nucleotide sequence ID" value="NZ_LT629750.1"/>
</dbReference>
<comment type="pathway">
    <text evidence="2">Organic acid metabolism; glycolate biosynthesis; glycolate from 2-phosphoglycolate: step 1/1.</text>
</comment>
<dbReference type="InterPro" id="IPR023198">
    <property type="entry name" value="PGP-like_dom2"/>
</dbReference>
<dbReference type="InterPro" id="IPR050155">
    <property type="entry name" value="HAD-like_hydrolase_sf"/>
</dbReference>
<evidence type="ECO:0000313" key="5">
    <source>
        <dbReference type="EMBL" id="SDR99189.1"/>
    </source>
</evidence>
<comment type="catalytic activity">
    <reaction evidence="1">
        <text>2-phosphoglycolate + H2O = glycolate + phosphate</text>
        <dbReference type="Rhea" id="RHEA:14369"/>
        <dbReference type="ChEBI" id="CHEBI:15377"/>
        <dbReference type="ChEBI" id="CHEBI:29805"/>
        <dbReference type="ChEBI" id="CHEBI:43474"/>
        <dbReference type="ChEBI" id="CHEBI:58033"/>
        <dbReference type="EC" id="3.1.3.18"/>
    </reaction>
</comment>
<evidence type="ECO:0000256" key="1">
    <source>
        <dbReference type="ARBA" id="ARBA00000830"/>
    </source>
</evidence>
<dbReference type="NCBIfam" id="TIGR01549">
    <property type="entry name" value="HAD-SF-IA-v1"/>
    <property type="match status" value="1"/>
</dbReference>
<protein>
    <recommendedName>
        <fullName evidence="4">phosphoglycolate phosphatase</fullName>
        <ecNumber evidence="4">3.1.3.18</ecNumber>
    </recommendedName>
</protein>
<dbReference type="GO" id="GO:0006281">
    <property type="term" value="P:DNA repair"/>
    <property type="evidence" value="ECO:0007669"/>
    <property type="project" value="TreeGrafter"/>
</dbReference>
<evidence type="ECO:0000256" key="4">
    <source>
        <dbReference type="ARBA" id="ARBA00013078"/>
    </source>
</evidence>
<comment type="similarity">
    <text evidence="3">Belongs to the HAD-like hydrolase superfamily. CbbY/CbbZ/Gph/YieH family.</text>
</comment>
<reference evidence="6" key="1">
    <citation type="submission" date="2016-10" db="EMBL/GenBank/DDBJ databases">
        <authorList>
            <person name="Varghese N."/>
            <person name="Submissions S."/>
        </authorList>
    </citation>
    <scope>NUCLEOTIDE SEQUENCE [LARGE SCALE GENOMIC DNA]</scope>
    <source>
        <strain evidence="6">GAS369</strain>
    </source>
</reference>
<evidence type="ECO:0000256" key="3">
    <source>
        <dbReference type="ARBA" id="ARBA00006171"/>
    </source>
</evidence>
<sequence length="217" mass="23245">MMSKRAVLFDFDLTLADSTLGAVECINYALEAMALPHAEPKAIRATIGFSLPATLASLTGLTDPALAQNFSLNFVKRADLRMVELTSVFPDVAQTLDQLKAAGIKTGIVSTKFRYRIETILTRAGLSEVFDVIVGGEDVMRHKPDPEGLVKALDKLGVQSGDSLYVGDHPVDAEAAAVAGIPFAAVLTGAATRNDFEPWPATMFLSSLRELAPLLRL</sequence>
<dbReference type="PANTHER" id="PTHR43434:SF1">
    <property type="entry name" value="PHOSPHOGLYCOLATE PHOSPHATASE"/>
    <property type="match status" value="1"/>
</dbReference>
<dbReference type="SUPFAM" id="SSF56784">
    <property type="entry name" value="HAD-like"/>
    <property type="match status" value="1"/>
</dbReference>
<dbReference type="InterPro" id="IPR041492">
    <property type="entry name" value="HAD_2"/>
</dbReference>
<proteinExistence type="inferred from homology"/>
<accession>A0A1H1NLJ2</accession>
<dbReference type="Gene3D" id="1.10.150.240">
    <property type="entry name" value="Putative phosphatase, domain 2"/>
    <property type="match status" value="1"/>
</dbReference>
<dbReference type="EMBL" id="LT629750">
    <property type="protein sequence ID" value="SDR99189.1"/>
    <property type="molecule type" value="Genomic_DNA"/>
</dbReference>
<dbReference type="Gene3D" id="3.40.50.1000">
    <property type="entry name" value="HAD superfamily/HAD-like"/>
    <property type="match status" value="1"/>
</dbReference>
<dbReference type="SFLD" id="SFLDS00003">
    <property type="entry name" value="Haloacid_Dehalogenase"/>
    <property type="match status" value="1"/>
</dbReference>
<dbReference type="EC" id="3.1.3.18" evidence="4"/>
<dbReference type="GO" id="GO:0008967">
    <property type="term" value="F:phosphoglycolate phosphatase activity"/>
    <property type="evidence" value="ECO:0007669"/>
    <property type="project" value="UniProtKB-EC"/>
</dbReference>
<dbReference type="Pfam" id="PF13419">
    <property type="entry name" value="HAD_2"/>
    <property type="match status" value="1"/>
</dbReference>
<organism evidence="5 6">
    <name type="scientific">Bradyrhizobium canariense</name>
    <dbReference type="NCBI Taxonomy" id="255045"/>
    <lineage>
        <taxon>Bacteria</taxon>
        <taxon>Pseudomonadati</taxon>
        <taxon>Pseudomonadota</taxon>
        <taxon>Alphaproteobacteria</taxon>
        <taxon>Hyphomicrobiales</taxon>
        <taxon>Nitrobacteraceae</taxon>
        <taxon>Bradyrhizobium</taxon>
    </lineage>
</organism>
<keyword evidence="6" id="KW-1185">Reference proteome</keyword>
<dbReference type="SFLD" id="SFLDG01129">
    <property type="entry name" value="C1.5:_HAD__Beta-PGM__Phosphata"/>
    <property type="match status" value="1"/>
</dbReference>
<gene>
    <name evidence="5" type="ORF">SAMN05444158_0654</name>
</gene>
<evidence type="ECO:0000313" key="6">
    <source>
        <dbReference type="Proteomes" id="UP000243904"/>
    </source>
</evidence>